<dbReference type="Proteomes" id="UP001497623">
    <property type="component" value="Unassembled WGS sequence"/>
</dbReference>
<dbReference type="AlphaFoldDB" id="A0AAV2R2J4"/>
<sequence length="110" mass="12548">LEKLTPDGPTEQAVLYITRLKCDKSFMKEGEEVEVLDTSNQEYFLVRHRESKEEFYIKSDELDPSPITRSPKRPQVTDLKISSPISIRTSPSLKINSSTTKTTDLSSKKN</sequence>
<keyword evidence="3" id="KW-1185">Reference proteome</keyword>
<reference evidence="2 3" key="1">
    <citation type="submission" date="2024-05" db="EMBL/GenBank/DDBJ databases">
        <authorList>
            <person name="Wallberg A."/>
        </authorList>
    </citation>
    <scope>NUCLEOTIDE SEQUENCE [LARGE SCALE GENOMIC DNA]</scope>
</reference>
<proteinExistence type="predicted"/>
<protein>
    <recommendedName>
        <fullName evidence="4">SH3 domain-containing protein</fullName>
    </recommendedName>
</protein>
<comment type="caution">
    <text evidence="2">The sequence shown here is derived from an EMBL/GenBank/DDBJ whole genome shotgun (WGS) entry which is preliminary data.</text>
</comment>
<dbReference type="Gene3D" id="2.30.30.40">
    <property type="entry name" value="SH3 Domains"/>
    <property type="match status" value="1"/>
</dbReference>
<name>A0AAV2R2J4_MEGNR</name>
<accession>A0AAV2R2J4</accession>
<dbReference type="EMBL" id="CAXKWB010015268">
    <property type="protein sequence ID" value="CAL4113174.1"/>
    <property type="molecule type" value="Genomic_DNA"/>
</dbReference>
<feature type="region of interest" description="Disordered" evidence="1">
    <location>
        <begin position="57"/>
        <end position="110"/>
    </location>
</feature>
<organism evidence="2 3">
    <name type="scientific">Meganyctiphanes norvegica</name>
    <name type="common">Northern krill</name>
    <name type="synonym">Thysanopoda norvegica</name>
    <dbReference type="NCBI Taxonomy" id="48144"/>
    <lineage>
        <taxon>Eukaryota</taxon>
        <taxon>Metazoa</taxon>
        <taxon>Ecdysozoa</taxon>
        <taxon>Arthropoda</taxon>
        <taxon>Crustacea</taxon>
        <taxon>Multicrustacea</taxon>
        <taxon>Malacostraca</taxon>
        <taxon>Eumalacostraca</taxon>
        <taxon>Eucarida</taxon>
        <taxon>Euphausiacea</taxon>
        <taxon>Euphausiidae</taxon>
        <taxon>Meganyctiphanes</taxon>
    </lineage>
</organism>
<evidence type="ECO:0008006" key="4">
    <source>
        <dbReference type="Google" id="ProtNLM"/>
    </source>
</evidence>
<feature type="compositionally biased region" description="Low complexity" evidence="1">
    <location>
        <begin position="81"/>
        <end position="110"/>
    </location>
</feature>
<feature type="non-terminal residue" evidence="2">
    <location>
        <position position="1"/>
    </location>
</feature>
<evidence type="ECO:0000313" key="2">
    <source>
        <dbReference type="EMBL" id="CAL4113174.1"/>
    </source>
</evidence>
<evidence type="ECO:0000313" key="3">
    <source>
        <dbReference type="Proteomes" id="UP001497623"/>
    </source>
</evidence>
<evidence type="ECO:0000256" key="1">
    <source>
        <dbReference type="SAM" id="MobiDB-lite"/>
    </source>
</evidence>
<gene>
    <name evidence="2" type="ORF">MNOR_LOCUS20064</name>
</gene>